<evidence type="ECO:0000313" key="2">
    <source>
        <dbReference type="EMBL" id="KAF2447240.1"/>
    </source>
</evidence>
<evidence type="ECO:0000313" key="3">
    <source>
        <dbReference type="Proteomes" id="UP000799764"/>
    </source>
</evidence>
<name>A0A9P4PND2_9PLEO</name>
<proteinExistence type="predicted"/>
<dbReference type="EMBL" id="MU001497">
    <property type="protein sequence ID" value="KAF2447240.1"/>
    <property type="molecule type" value="Genomic_DNA"/>
</dbReference>
<keyword evidence="3" id="KW-1185">Reference proteome</keyword>
<organism evidence="2 3">
    <name type="scientific">Karstenula rhodostoma CBS 690.94</name>
    <dbReference type="NCBI Taxonomy" id="1392251"/>
    <lineage>
        <taxon>Eukaryota</taxon>
        <taxon>Fungi</taxon>
        <taxon>Dikarya</taxon>
        <taxon>Ascomycota</taxon>
        <taxon>Pezizomycotina</taxon>
        <taxon>Dothideomycetes</taxon>
        <taxon>Pleosporomycetidae</taxon>
        <taxon>Pleosporales</taxon>
        <taxon>Massarineae</taxon>
        <taxon>Didymosphaeriaceae</taxon>
        <taxon>Karstenula</taxon>
    </lineage>
</organism>
<accession>A0A9P4PND2</accession>
<sequence>MSGAAEEYDAWSQAGSDSSDDGEDNDILLFDDLGDIDKTKTVPTGLVARYKPDWGPREGFREAFQNWRDAICRSSNLTLDQFAPNITETQRHILIEVRHPTQAQSPLLGFIRFQRDGDDNGVLEVTNFNAKLYMSHLSLGGTTKARDKTQTGKHGEGLKLAALAFRRYPCNCTFRIEASSFRWNTSFRTDRQLQFRLTRCNPDTIMRQRRAVKNKPRTTKAHIWEDVKVVIGAPARRSRGKDQGQIKSRKIPLVDFREWLKVTLDLDPPDDLIRTADGDLIMSDSHAGKLYLQGLRLPHGSATGMPFRYGYNLRDGEVDRDRRCLSDTFTDAKTITNIWAKSIRSNHGKGDILPLYTALLMEDLRKVADVMLDGDTQRLDRDIATRVWGEMLKKGQKQHGQGVFYFIPSKEQDDMKIIQKNLQLHPVPISETLWKLLSAHQLCRTPMEEQEHRLSRARVVQVFNDPFAQHTSWFLKCCFGSNALTKHIKWEFVEGRDLGLDVVWVQNIIKIHDKWIEIKQAQEGSFCHDDTPSDDPFAYDDVVLWLWDLILSQLASSGQHTDIVRHERWLKGMARTRLAQAPRGITCLSTSRRGELAVKWTFKGSHTEDGPNLRIILHTDDCPRRLDILSLRPHTANGPSDELEANCS</sequence>
<feature type="region of interest" description="Disordered" evidence="1">
    <location>
        <begin position="1"/>
        <end position="24"/>
    </location>
</feature>
<reference evidence="2" key="1">
    <citation type="journal article" date="2020" name="Stud. Mycol.">
        <title>101 Dothideomycetes genomes: a test case for predicting lifestyles and emergence of pathogens.</title>
        <authorList>
            <person name="Haridas S."/>
            <person name="Albert R."/>
            <person name="Binder M."/>
            <person name="Bloem J."/>
            <person name="Labutti K."/>
            <person name="Salamov A."/>
            <person name="Andreopoulos B."/>
            <person name="Baker S."/>
            <person name="Barry K."/>
            <person name="Bills G."/>
            <person name="Bluhm B."/>
            <person name="Cannon C."/>
            <person name="Castanera R."/>
            <person name="Culley D."/>
            <person name="Daum C."/>
            <person name="Ezra D."/>
            <person name="Gonzalez J."/>
            <person name="Henrissat B."/>
            <person name="Kuo A."/>
            <person name="Liang C."/>
            <person name="Lipzen A."/>
            <person name="Lutzoni F."/>
            <person name="Magnuson J."/>
            <person name="Mondo S."/>
            <person name="Nolan M."/>
            <person name="Ohm R."/>
            <person name="Pangilinan J."/>
            <person name="Park H.-J."/>
            <person name="Ramirez L."/>
            <person name="Alfaro M."/>
            <person name="Sun H."/>
            <person name="Tritt A."/>
            <person name="Yoshinaga Y."/>
            <person name="Zwiers L.-H."/>
            <person name="Turgeon B."/>
            <person name="Goodwin S."/>
            <person name="Spatafora J."/>
            <person name="Crous P."/>
            <person name="Grigoriev I."/>
        </authorList>
    </citation>
    <scope>NUCLEOTIDE SEQUENCE</scope>
    <source>
        <strain evidence="2">CBS 690.94</strain>
    </source>
</reference>
<dbReference type="OrthoDB" id="3796530at2759"/>
<dbReference type="Proteomes" id="UP000799764">
    <property type="component" value="Unassembled WGS sequence"/>
</dbReference>
<protein>
    <submittedName>
        <fullName evidence="2">Uncharacterized protein</fullName>
    </submittedName>
</protein>
<dbReference type="AlphaFoldDB" id="A0A9P4PND2"/>
<evidence type="ECO:0000256" key="1">
    <source>
        <dbReference type="SAM" id="MobiDB-lite"/>
    </source>
</evidence>
<comment type="caution">
    <text evidence="2">The sequence shown here is derived from an EMBL/GenBank/DDBJ whole genome shotgun (WGS) entry which is preliminary data.</text>
</comment>
<gene>
    <name evidence="2" type="ORF">P171DRAFT_248227</name>
</gene>